<evidence type="ECO:0008006" key="7">
    <source>
        <dbReference type="Google" id="ProtNLM"/>
    </source>
</evidence>
<dbReference type="InterPro" id="IPR024771">
    <property type="entry name" value="SUZ"/>
</dbReference>
<organism evidence="5 6">
    <name type="scientific">Achlya hypogyna</name>
    <name type="common">Oomycete</name>
    <name type="synonym">Protoachlya hypogyna</name>
    <dbReference type="NCBI Taxonomy" id="1202772"/>
    <lineage>
        <taxon>Eukaryota</taxon>
        <taxon>Sar</taxon>
        <taxon>Stramenopiles</taxon>
        <taxon>Oomycota</taxon>
        <taxon>Saprolegniomycetes</taxon>
        <taxon>Saprolegniales</taxon>
        <taxon>Achlyaceae</taxon>
        <taxon>Achlya</taxon>
    </lineage>
</organism>
<feature type="domain" description="SUZ" evidence="4">
    <location>
        <begin position="172"/>
        <end position="245"/>
    </location>
</feature>
<reference evidence="5 6" key="1">
    <citation type="journal article" date="2014" name="Genome Biol. Evol.">
        <title>The secreted proteins of Achlya hypogyna and Thraustotheca clavata identify the ancestral oomycete secretome and reveal gene acquisitions by horizontal gene transfer.</title>
        <authorList>
            <person name="Misner I."/>
            <person name="Blouin N."/>
            <person name="Leonard G."/>
            <person name="Richards T.A."/>
            <person name="Lane C.E."/>
        </authorList>
    </citation>
    <scope>NUCLEOTIDE SEQUENCE [LARGE SCALE GENOMIC DNA]</scope>
    <source>
        <strain evidence="5 6">ATCC 48635</strain>
    </source>
</reference>
<protein>
    <recommendedName>
        <fullName evidence="7">R3H domain-containing protein</fullName>
    </recommendedName>
</protein>
<dbReference type="InterPro" id="IPR001374">
    <property type="entry name" value="R3H_dom"/>
</dbReference>
<evidence type="ECO:0000313" key="5">
    <source>
        <dbReference type="EMBL" id="OQR97142.1"/>
    </source>
</evidence>
<feature type="compositionally biased region" description="Low complexity" evidence="2">
    <location>
        <begin position="300"/>
        <end position="313"/>
    </location>
</feature>
<dbReference type="PANTHER" id="PTHR15672">
    <property type="entry name" value="CAMP-REGULATED PHOSPHOPROTEIN 21 RELATED R3H DOMAIN CONTAINING PROTEIN"/>
    <property type="match status" value="1"/>
</dbReference>
<dbReference type="OrthoDB" id="278430at2759"/>
<comment type="caution">
    <text evidence="5">The sequence shown here is derived from an EMBL/GenBank/DDBJ whole genome shotgun (WGS) entry which is preliminary data.</text>
</comment>
<feature type="region of interest" description="Disordered" evidence="2">
    <location>
        <begin position="200"/>
        <end position="371"/>
    </location>
</feature>
<proteinExistence type="predicted"/>
<dbReference type="Pfam" id="PF01424">
    <property type="entry name" value="R3H"/>
    <property type="match status" value="1"/>
</dbReference>
<feature type="compositionally biased region" description="Basic and acidic residues" evidence="2">
    <location>
        <begin position="262"/>
        <end position="292"/>
    </location>
</feature>
<feature type="region of interest" description="Disordered" evidence="2">
    <location>
        <begin position="46"/>
        <end position="66"/>
    </location>
</feature>
<dbReference type="SUPFAM" id="SSF82708">
    <property type="entry name" value="R3H domain"/>
    <property type="match status" value="1"/>
</dbReference>
<dbReference type="InterPro" id="IPR051937">
    <property type="entry name" value="R3H_domain_containing"/>
</dbReference>
<accession>A0A1V9ZGL7</accession>
<dbReference type="EMBL" id="JNBR01000122">
    <property type="protein sequence ID" value="OQR97142.1"/>
    <property type="molecule type" value="Genomic_DNA"/>
</dbReference>
<evidence type="ECO:0000256" key="2">
    <source>
        <dbReference type="SAM" id="MobiDB-lite"/>
    </source>
</evidence>
<gene>
    <name evidence="5" type="ORF">ACHHYP_12675</name>
</gene>
<evidence type="ECO:0000259" key="3">
    <source>
        <dbReference type="PROSITE" id="PS51061"/>
    </source>
</evidence>
<dbReference type="AlphaFoldDB" id="A0A1V9ZGL7"/>
<feature type="domain" description="R3H" evidence="3">
    <location>
        <begin position="97"/>
        <end position="160"/>
    </location>
</feature>
<dbReference type="PROSITE" id="PS51673">
    <property type="entry name" value="SUZ"/>
    <property type="match status" value="1"/>
</dbReference>
<dbReference type="CDD" id="cd02642">
    <property type="entry name" value="R3H_encore_like"/>
    <property type="match status" value="1"/>
</dbReference>
<dbReference type="Gene3D" id="3.30.1370.50">
    <property type="entry name" value="R3H-like domain"/>
    <property type="match status" value="1"/>
</dbReference>
<keyword evidence="6" id="KW-1185">Reference proteome</keyword>
<dbReference type="InterPro" id="IPR036867">
    <property type="entry name" value="R3H_dom_sf"/>
</dbReference>
<evidence type="ECO:0000259" key="4">
    <source>
        <dbReference type="PROSITE" id="PS51673"/>
    </source>
</evidence>
<dbReference type="GO" id="GO:0003676">
    <property type="term" value="F:nucleic acid binding"/>
    <property type="evidence" value="ECO:0007669"/>
    <property type="project" value="UniProtKB-UniRule"/>
</dbReference>
<dbReference type="STRING" id="1202772.A0A1V9ZGL7"/>
<dbReference type="Proteomes" id="UP000243579">
    <property type="component" value="Unassembled WGS sequence"/>
</dbReference>
<dbReference type="PANTHER" id="PTHR15672:SF8">
    <property type="entry name" value="PROTEIN ENCORE"/>
    <property type="match status" value="1"/>
</dbReference>
<evidence type="ECO:0000313" key="6">
    <source>
        <dbReference type="Proteomes" id="UP000243579"/>
    </source>
</evidence>
<sequence length="371" mass="41578">MAEPREQAPAAAARTEDDWELAAEEAVTQKLGKMQLQRREVRLARPDEAAWGSGDDAPSTDLASPVSRGGAAAVSAASSAGPMDPVLVAALENPRERLTLLKFEDQIVSFIRAEREMQLVFPPLSSYHRLIVHRLADRCSLEHQTADYYPYNGGYDNNAARVVTLFRTPRCAVPSVLLIDLSAEQAQLQPPAHHTIAPKIMTRNPNRDKQKKNTKAPAVDTRTRNLQDREKAYAEARARIFGQDEVPEAPKKPTAKPAKAPAAEKPRPQNWKESKVTWRNREQEMNDPDFTRHRAPYRGPPTYQQPAYYAPRPVVSPNEYNRGDYTYRQVPLPTDVYQPPPRPQGVYLARPQPDVAKPNVSCPDEFPPLGQ</sequence>
<name>A0A1V9ZGL7_ACHHY</name>
<feature type="compositionally biased region" description="Basic and acidic residues" evidence="2">
    <location>
        <begin position="221"/>
        <end position="238"/>
    </location>
</feature>
<evidence type="ECO:0000256" key="1">
    <source>
        <dbReference type="ARBA" id="ARBA00022553"/>
    </source>
</evidence>
<dbReference type="PROSITE" id="PS51061">
    <property type="entry name" value="R3H"/>
    <property type="match status" value="1"/>
</dbReference>
<keyword evidence="1" id="KW-0597">Phosphoprotein</keyword>
<dbReference type="Pfam" id="PF12752">
    <property type="entry name" value="SUZ"/>
    <property type="match status" value="1"/>
</dbReference>
<dbReference type="SMART" id="SM00393">
    <property type="entry name" value="R3H"/>
    <property type="match status" value="1"/>
</dbReference>